<evidence type="ECO:0000313" key="3">
    <source>
        <dbReference type="Proteomes" id="UP000035444"/>
    </source>
</evidence>
<dbReference type="OrthoDB" id="8480249at2"/>
<dbReference type="EMBL" id="LAQL01000009">
    <property type="protein sequence ID" value="KLN60016.1"/>
    <property type="molecule type" value="Genomic_DNA"/>
</dbReference>
<protein>
    <submittedName>
        <fullName evidence="2">Uncharacterized protein</fullName>
    </submittedName>
</protein>
<keyword evidence="3" id="KW-1185">Reference proteome</keyword>
<reference evidence="2 3" key="1">
    <citation type="submission" date="2015-03" db="EMBL/GenBank/DDBJ databases">
        <title>Genome Sequence of Kiloniella spongiae MEBiC09566, isolated from a marine sponge.</title>
        <authorList>
            <person name="Shao Z."/>
            <person name="Wang L."/>
            <person name="Li X."/>
        </authorList>
    </citation>
    <scope>NUCLEOTIDE SEQUENCE [LARGE SCALE GENOMIC DNA]</scope>
    <source>
        <strain evidence="2 3">MEBiC09566</strain>
    </source>
</reference>
<gene>
    <name evidence="2" type="ORF">WH96_15040</name>
</gene>
<accession>A0A0H2MCV3</accession>
<comment type="caution">
    <text evidence="2">The sequence shown here is derived from an EMBL/GenBank/DDBJ whole genome shotgun (WGS) entry which is preliminary data.</text>
</comment>
<feature type="region of interest" description="Disordered" evidence="1">
    <location>
        <begin position="1"/>
        <end position="33"/>
    </location>
</feature>
<evidence type="ECO:0000313" key="2">
    <source>
        <dbReference type="EMBL" id="KLN60016.1"/>
    </source>
</evidence>
<sequence length="86" mass="9366">MKISNKRDAGFFTGVSPDGIKKQQASEAKKETAPARLTVQKALKPFTGDLRSFGITERLRELFDAAKIAAESGKILPRGSFLNITV</sequence>
<evidence type="ECO:0000256" key="1">
    <source>
        <dbReference type="SAM" id="MobiDB-lite"/>
    </source>
</evidence>
<name>A0A0H2MCV3_9PROT</name>
<organism evidence="2 3">
    <name type="scientific">Kiloniella spongiae</name>
    <dbReference type="NCBI Taxonomy" id="1489064"/>
    <lineage>
        <taxon>Bacteria</taxon>
        <taxon>Pseudomonadati</taxon>
        <taxon>Pseudomonadota</taxon>
        <taxon>Alphaproteobacteria</taxon>
        <taxon>Rhodospirillales</taxon>
        <taxon>Kiloniellaceae</taxon>
        <taxon>Kiloniella</taxon>
    </lineage>
</organism>
<proteinExistence type="predicted"/>
<dbReference type="Proteomes" id="UP000035444">
    <property type="component" value="Unassembled WGS sequence"/>
</dbReference>
<dbReference type="RefSeq" id="WP_047765005.1">
    <property type="nucleotide sequence ID" value="NZ_LAQL01000009.1"/>
</dbReference>
<dbReference type="AlphaFoldDB" id="A0A0H2MCV3"/>